<comment type="subcellular location">
    <subcellularLocation>
        <location evidence="11">Mitochondrion inner membrane</location>
        <topology evidence="11">Peripheral membrane protein</topology>
        <orientation evidence="11">Matrix side</orientation>
    </subcellularLocation>
</comment>
<keyword evidence="3 11" id="KW-0285">Flavoprotein</keyword>
<dbReference type="InterPro" id="IPR010971">
    <property type="entry name" value="UbiH/COQ6"/>
</dbReference>
<keyword evidence="6 11" id="KW-0274">FAD</keyword>
<evidence type="ECO:0000256" key="5">
    <source>
        <dbReference type="ARBA" id="ARBA00022792"/>
    </source>
</evidence>
<evidence type="ECO:0000256" key="7">
    <source>
        <dbReference type="ARBA" id="ARBA00023002"/>
    </source>
</evidence>
<dbReference type="GO" id="GO:0016712">
    <property type="term" value="F:oxidoreductase activity, acting on paired donors, with incorporation or reduction of molecular oxygen, reduced flavin or flavoprotein as one donor, and incorporation of one atom of oxygen"/>
    <property type="evidence" value="ECO:0007669"/>
    <property type="project" value="UniProtKB-UniRule"/>
</dbReference>
<comment type="catalytic activity">
    <reaction evidence="11">
        <text>a 4-hydroxy-3-(all-trans-polyprenyl)benzoate + 2 reduced [2Fe-2S]-[ferredoxin] + O2 + 2 H(+) = a 3,4-dihydroxy-5-(all-trans-polyprenyl)benzoate + 2 oxidized [2Fe-2S]-[ferredoxin] + H2O</text>
        <dbReference type="Rhea" id="RHEA:81195"/>
        <dbReference type="Rhea" id="RHEA-COMP:9514"/>
        <dbReference type="Rhea" id="RHEA-COMP:10000"/>
        <dbReference type="Rhea" id="RHEA-COMP:10001"/>
        <dbReference type="Rhea" id="RHEA-COMP:10930"/>
        <dbReference type="ChEBI" id="CHEBI:15377"/>
        <dbReference type="ChEBI" id="CHEBI:15378"/>
        <dbReference type="ChEBI" id="CHEBI:15379"/>
        <dbReference type="ChEBI" id="CHEBI:33737"/>
        <dbReference type="ChEBI" id="CHEBI:33738"/>
        <dbReference type="ChEBI" id="CHEBI:64694"/>
        <dbReference type="ChEBI" id="CHEBI:78396"/>
        <dbReference type="EC" id="1.14.15.45"/>
    </reaction>
</comment>
<dbReference type="OrthoDB" id="683240at2759"/>
<dbReference type="AlphaFoldDB" id="A0A1Y1UTW0"/>
<keyword evidence="10 11" id="KW-0472">Membrane</keyword>
<comment type="pathway">
    <text evidence="11">Cofactor biosynthesis; ubiquinone biosynthesis.</text>
</comment>
<feature type="domain" description="FAD-binding" evidence="12">
    <location>
        <begin position="5"/>
        <end position="235"/>
    </location>
</feature>
<reference evidence="13 14" key="1">
    <citation type="submission" date="2017-03" db="EMBL/GenBank/DDBJ databases">
        <title>Widespread Adenine N6-methylation of Active Genes in Fungi.</title>
        <authorList>
            <consortium name="DOE Joint Genome Institute"/>
            <person name="Mondo S.J."/>
            <person name="Dannebaum R.O."/>
            <person name="Kuo R.C."/>
            <person name="Louie K.B."/>
            <person name="Bewick A.J."/>
            <person name="Labutti K."/>
            <person name="Haridas S."/>
            <person name="Kuo A."/>
            <person name="Salamov A."/>
            <person name="Ahrendt S.R."/>
            <person name="Lau R."/>
            <person name="Bowen B.P."/>
            <person name="Lipzen A."/>
            <person name="Sullivan W."/>
            <person name="Andreopoulos W.B."/>
            <person name="Clum A."/>
            <person name="Lindquist E."/>
            <person name="Daum C."/>
            <person name="Northen T.R."/>
            <person name="Ramamoorthy G."/>
            <person name="Schmitz R.J."/>
            <person name="Gryganskyi A."/>
            <person name="Culley D."/>
            <person name="Magnuson J."/>
            <person name="James T.Y."/>
            <person name="O'Malley M.A."/>
            <person name="Stajich J.E."/>
            <person name="Spatafora J.W."/>
            <person name="Visel A."/>
            <person name="Grigoriev I.V."/>
        </authorList>
    </citation>
    <scope>NUCLEOTIDE SEQUENCE [LARGE SCALE GENOMIC DNA]</scope>
    <source>
        <strain evidence="13 14">NRRL Y-17943</strain>
    </source>
</reference>
<comment type="subunit">
    <text evidence="11">Component of a multi-subunit COQ enzyme complex, composed of at least COQ3, COQ4, COQ5, COQ6, COQ7 and COQ9.</text>
</comment>
<comment type="caution">
    <text evidence="13">The sequence shown here is derived from an EMBL/GenBank/DDBJ whole genome shotgun (WGS) entry which is preliminary data.</text>
</comment>
<comment type="similarity">
    <text evidence="2 11">Belongs to the UbiH/COQ6 family.</text>
</comment>
<dbReference type="PRINTS" id="PR00420">
    <property type="entry name" value="RNGMNOXGNASE"/>
</dbReference>
<keyword evidence="5 11" id="KW-0999">Mitochondrion inner membrane</keyword>
<evidence type="ECO:0000313" key="14">
    <source>
        <dbReference type="Proteomes" id="UP000193218"/>
    </source>
</evidence>
<dbReference type="FunFam" id="3.50.50.60:FF:000021">
    <property type="entry name" value="Ubiquinone biosynthesis monooxygenase COQ6"/>
    <property type="match status" value="1"/>
</dbReference>
<organism evidence="13 14">
    <name type="scientific">Kockovaella imperatae</name>
    <dbReference type="NCBI Taxonomy" id="4999"/>
    <lineage>
        <taxon>Eukaryota</taxon>
        <taxon>Fungi</taxon>
        <taxon>Dikarya</taxon>
        <taxon>Basidiomycota</taxon>
        <taxon>Agaricomycotina</taxon>
        <taxon>Tremellomycetes</taxon>
        <taxon>Tremellales</taxon>
        <taxon>Cuniculitremaceae</taxon>
        <taxon>Kockovaella</taxon>
    </lineage>
</organism>
<dbReference type="InterPro" id="IPR000689">
    <property type="entry name" value="UbQ_mOase_COQ6"/>
</dbReference>
<gene>
    <name evidence="11" type="primary">COQ6</name>
    <name evidence="13" type="ORF">BD324DRAFT_640544</name>
</gene>
<accession>A0A1Y1UTW0</accession>
<dbReference type="Pfam" id="PF01494">
    <property type="entry name" value="FAD_binding_3"/>
    <property type="match status" value="2"/>
</dbReference>
<evidence type="ECO:0000256" key="8">
    <source>
        <dbReference type="ARBA" id="ARBA00023033"/>
    </source>
</evidence>
<dbReference type="EC" id="1.14.15.45" evidence="11"/>
<dbReference type="PANTHER" id="PTHR43876:SF7">
    <property type="entry name" value="UBIQUINONE BIOSYNTHESIS MONOOXYGENASE COQ6, MITOCHONDRIAL"/>
    <property type="match status" value="1"/>
</dbReference>
<dbReference type="InterPro" id="IPR036188">
    <property type="entry name" value="FAD/NAD-bd_sf"/>
</dbReference>
<evidence type="ECO:0000256" key="1">
    <source>
        <dbReference type="ARBA" id="ARBA00001974"/>
    </source>
</evidence>
<dbReference type="Gene3D" id="3.50.50.60">
    <property type="entry name" value="FAD/NAD(P)-binding domain"/>
    <property type="match status" value="2"/>
</dbReference>
<evidence type="ECO:0000256" key="11">
    <source>
        <dbReference type="HAMAP-Rule" id="MF_03193"/>
    </source>
</evidence>
<comment type="catalytic activity">
    <reaction evidence="11">
        <text>a 2-methoxy-6-(all-trans-polyprenyl)phenol + 2 reduced [2Fe-2S]-[ferredoxin] + O2 + 2 H(+) = a 2-methoxy-6-(all-trans-polyprenyl)benzene-1,4-diol + 2 oxidized [2Fe-2S]-[ferredoxin] + H2O</text>
        <dbReference type="Rhea" id="RHEA:81183"/>
        <dbReference type="Rhea" id="RHEA-COMP:9551"/>
        <dbReference type="Rhea" id="RHEA-COMP:10000"/>
        <dbReference type="Rhea" id="RHEA-COMP:10001"/>
        <dbReference type="Rhea" id="RHEA-COMP:10858"/>
        <dbReference type="ChEBI" id="CHEBI:15377"/>
        <dbReference type="ChEBI" id="CHEBI:15378"/>
        <dbReference type="ChEBI" id="CHEBI:15379"/>
        <dbReference type="ChEBI" id="CHEBI:33737"/>
        <dbReference type="ChEBI" id="CHEBI:33738"/>
        <dbReference type="ChEBI" id="CHEBI:62731"/>
        <dbReference type="ChEBI" id="CHEBI:84166"/>
        <dbReference type="EC" id="1.14.15.46"/>
    </reaction>
</comment>
<dbReference type="GO" id="GO:0031314">
    <property type="term" value="C:extrinsic component of mitochondrial inner membrane"/>
    <property type="evidence" value="ECO:0007669"/>
    <property type="project" value="UniProtKB-UniRule"/>
</dbReference>
<dbReference type="InterPro" id="IPR018168">
    <property type="entry name" value="Ubi_Hdrlase_CS"/>
</dbReference>
<evidence type="ECO:0000259" key="12">
    <source>
        <dbReference type="Pfam" id="PF01494"/>
    </source>
</evidence>
<dbReference type="HAMAP" id="MF_03193">
    <property type="entry name" value="COQ6_monooxygenase"/>
    <property type="match status" value="1"/>
</dbReference>
<proteinExistence type="inferred from homology"/>
<evidence type="ECO:0000256" key="10">
    <source>
        <dbReference type="ARBA" id="ARBA00023136"/>
    </source>
</evidence>
<name>A0A1Y1UTW0_9TREE</name>
<keyword evidence="14" id="KW-1185">Reference proteome</keyword>
<dbReference type="FunCoup" id="A0A1Y1UTW0">
    <property type="interactions" value="249"/>
</dbReference>
<dbReference type="Proteomes" id="UP000193218">
    <property type="component" value="Unassembled WGS sequence"/>
</dbReference>
<dbReference type="STRING" id="4999.A0A1Y1UTW0"/>
<dbReference type="InterPro" id="IPR002938">
    <property type="entry name" value="FAD-bd"/>
</dbReference>
<evidence type="ECO:0000256" key="4">
    <source>
        <dbReference type="ARBA" id="ARBA00022688"/>
    </source>
</evidence>
<dbReference type="InParanoid" id="A0A1Y1UTW0"/>
<dbReference type="EC" id="1.14.15.46" evidence="11"/>
<dbReference type="SUPFAM" id="SSF51905">
    <property type="entry name" value="FAD/NAD(P)-binding domain"/>
    <property type="match status" value="1"/>
</dbReference>
<evidence type="ECO:0000313" key="13">
    <source>
        <dbReference type="EMBL" id="ORX40625.1"/>
    </source>
</evidence>
<evidence type="ECO:0000256" key="6">
    <source>
        <dbReference type="ARBA" id="ARBA00022827"/>
    </source>
</evidence>
<dbReference type="NCBIfam" id="TIGR01988">
    <property type="entry name" value="Ubi-OHases"/>
    <property type="match status" value="1"/>
</dbReference>
<evidence type="ECO:0000256" key="2">
    <source>
        <dbReference type="ARBA" id="ARBA00005349"/>
    </source>
</evidence>
<dbReference type="GO" id="GO:0120538">
    <property type="term" value="F:2-methoxy-6-polyprenolphenol 4-hydroxylase activity"/>
    <property type="evidence" value="ECO:0007669"/>
    <property type="project" value="UniProtKB-EC"/>
</dbReference>
<dbReference type="PROSITE" id="PS01304">
    <property type="entry name" value="UBIH"/>
    <property type="match status" value="1"/>
</dbReference>
<dbReference type="PROSITE" id="PS51257">
    <property type="entry name" value="PROKAR_LIPOPROTEIN"/>
    <property type="match status" value="1"/>
</dbReference>
<comment type="cofactor">
    <cofactor evidence="1 11">
        <name>FAD</name>
        <dbReference type="ChEBI" id="CHEBI:57692"/>
    </cofactor>
</comment>
<dbReference type="GO" id="GO:0106364">
    <property type="term" value="F:4-hydroxy-3-all-trans-polyprenylbenzoate oxygenase activity"/>
    <property type="evidence" value="ECO:0007669"/>
    <property type="project" value="UniProtKB-EC"/>
</dbReference>
<evidence type="ECO:0000256" key="3">
    <source>
        <dbReference type="ARBA" id="ARBA00022630"/>
    </source>
</evidence>
<dbReference type="UniPathway" id="UPA00232"/>
<dbReference type="EMBL" id="NBSH01000001">
    <property type="protein sequence ID" value="ORX40625.1"/>
    <property type="molecule type" value="Genomic_DNA"/>
</dbReference>
<keyword evidence="9 11" id="KW-0496">Mitochondrion</keyword>
<feature type="domain" description="FAD-binding" evidence="12">
    <location>
        <begin position="326"/>
        <end position="376"/>
    </location>
</feature>
<comment type="function">
    <text evidence="11">FAD-dependent monooxygenase required for two non-consecutive steps during ubiquinone biosynthesis. Required for the C5-ring hydroxylation during ubiquinone biosynthesis by catalyzing the hydroxylation of 4-hydroxy-3-(all-trans-polyprenyl)benzoic acid to 3,4-dihydroxy-5-(all-trans-polyprenyl)benzoic acid. Also acts downstream of coq4, for the C1-hydroxylation during ubiquinone biosynthesis by catalyzing the hydroxylation of 2-methoxy-6-(all-trans-polyprenyl)phenol to 2-methoxy-6-(all-trans-polyprenyl)benzene-1,4-diol. The electrons required for the hydroxylation reaction are funneled indirectly to coq6 from NADPH via a ferredoxin/ferredoxin reductase system.</text>
</comment>
<dbReference type="GO" id="GO:0071949">
    <property type="term" value="F:FAD binding"/>
    <property type="evidence" value="ECO:0007669"/>
    <property type="project" value="InterPro"/>
</dbReference>
<keyword evidence="7 11" id="KW-0560">Oxidoreductase</keyword>
<keyword evidence="4 11" id="KW-0831">Ubiquinone biosynthesis</keyword>
<dbReference type="InterPro" id="IPR051205">
    <property type="entry name" value="UbiH/COQ6_monooxygenase"/>
</dbReference>
<keyword evidence="8 11" id="KW-0503">Monooxygenase</keyword>
<dbReference type="PANTHER" id="PTHR43876">
    <property type="entry name" value="UBIQUINONE BIOSYNTHESIS MONOOXYGENASE COQ6, MITOCHONDRIAL"/>
    <property type="match status" value="1"/>
</dbReference>
<evidence type="ECO:0000256" key="9">
    <source>
        <dbReference type="ARBA" id="ARBA00023128"/>
    </source>
</evidence>
<sequence length="501" mass="53659">MKDTYDIVIIGGGNAGLALACALLDQPSIRGTSRILLLEGGSLDRVRGWKGDGAWENRVSSLTAENVAWLDRIGVWQYIAKDRTCPVNEMVIWSNPTPGQTPSIHFPPLGYPMAHMTENTNLQRALLRRIDEAGKGIVDIREGSRVGEMRLGEGERWIGLQVGDSWVRGSVVVGADGFNSPVRKFSAIESYGHAYPTHAIVATLEHPPSSVYPNNTAFQRFLPTGPIAFLPLSATASTLVWSTHPTHAAAYRRLSPEALTHMVNAGYTMQERPLSDLNEKILSADASGSPLDCETIKGLISTINISGGSLTSEEVILPPAVQAIPAKSIASFPLRLSHADEYIGNRTVLVGDAAHTTHPLAGQGLNMGLADVRVLSEVWEQVKRKGGDIGSKIDCAEYPKQRYPANQLLLTTTDTLHHVFASRSGPINWARGVGLDVINEIGPLKKALMENAGALPPRAAPTQHNGWGATAATGLEGWIGLKGAVAAGLGLLGDTLRRTAK</sequence>
<protein>
    <recommendedName>
        <fullName evidence="11">Ubiquinone biosynthesis monooxygenase COQ6, mitochondrial</fullName>
        <ecNumber evidence="11">1.14.15.45</ecNumber>
    </recommendedName>
    <alternativeName>
        <fullName evidence="11">2-methoxy-6-polyprenolphenol 4-hydroxylase</fullName>
        <ecNumber evidence="11">1.14.15.46</ecNumber>
    </alternativeName>
</protein>